<evidence type="ECO:0000313" key="2">
    <source>
        <dbReference type="EnsemblPlants" id="AUR62043902-RA:cds"/>
    </source>
</evidence>
<reference evidence="2" key="2">
    <citation type="submission" date="2021-03" db="UniProtKB">
        <authorList>
            <consortium name="EnsemblPlants"/>
        </authorList>
    </citation>
    <scope>IDENTIFICATION</scope>
</reference>
<protein>
    <submittedName>
        <fullName evidence="2">Uncharacterized protein</fullName>
    </submittedName>
</protein>
<dbReference type="EnsemblPlants" id="AUR62043791-RA">
    <property type="protein sequence ID" value="AUR62043791-RA:cds"/>
    <property type="gene ID" value="AUR62043791"/>
</dbReference>
<sequence>MTNEDLKSGMLTSRVLNSTTMAIVILYAARIFVGMPIKKGSILTDIKPRKAKVLRYRKRNYPTHITALKSGSTRLKPFLVADTETILIDVKSTPDPETGEEDVTKVHFPYAAGVLLVRPGVVIDKGRIYTYYSEDYTSKVFKSFEERISYLRTLSIG</sequence>
<name>A0A803NCS8_CHEQI</name>
<reference evidence="2" key="1">
    <citation type="journal article" date="2017" name="Nature">
        <title>The genome of Chenopodium quinoa.</title>
        <authorList>
            <person name="Jarvis D.E."/>
            <person name="Ho Y.S."/>
            <person name="Lightfoot D.J."/>
            <person name="Schmoeckel S.M."/>
            <person name="Li B."/>
            <person name="Borm T.J.A."/>
            <person name="Ohyanagi H."/>
            <person name="Mineta K."/>
            <person name="Michell C.T."/>
            <person name="Saber N."/>
            <person name="Kharbatia N.M."/>
            <person name="Rupper R.R."/>
            <person name="Sharp A.R."/>
            <person name="Dally N."/>
            <person name="Boughton B.A."/>
            <person name="Woo Y.H."/>
            <person name="Gao G."/>
            <person name="Schijlen E.G.W.M."/>
            <person name="Guo X."/>
            <person name="Momin A.A."/>
            <person name="Negrao S."/>
            <person name="Al-Babili S."/>
            <person name="Gehring C."/>
            <person name="Roessner U."/>
            <person name="Jung C."/>
            <person name="Murphy K."/>
            <person name="Arold S.T."/>
            <person name="Gojobori T."/>
            <person name="van der Linden C.G."/>
            <person name="van Loo E.N."/>
            <person name="Jellen E.N."/>
            <person name="Maughan P.J."/>
            <person name="Tester M."/>
        </authorList>
    </citation>
    <scope>NUCLEOTIDE SEQUENCE [LARGE SCALE GENOMIC DNA]</scope>
    <source>
        <strain evidence="2">cv. PI 614886</strain>
    </source>
</reference>
<keyword evidence="3" id="KW-1185">Reference proteome</keyword>
<keyword evidence="1" id="KW-0472">Membrane</keyword>
<dbReference type="EnsemblPlants" id="AUR62043902-RA">
    <property type="protein sequence ID" value="AUR62043902-RA:cds"/>
    <property type="gene ID" value="AUR62043902"/>
</dbReference>
<keyword evidence="1" id="KW-0812">Transmembrane</keyword>
<proteinExistence type="predicted"/>
<keyword evidence="1" id="KW-1133">Transmembrane helix</keyword>
<evidence type="ECO:0000313" key="3">
    <source>
        <dbReference type="Proteomes" id="UP000596660"/>
    </source>
</evidence>
<accession>A0A803NCH1</accession>
<dbReference type="Gramene" id="AUR62043902-RA">
    <property type="protein sequence ID" value="AUR62043902-RA:cds"/>
    <property type="gene ID" value="AUR62043902"/>
</dbReference>
<accession>A0A803NCS8</accession>
<dbReference type="AlphaFoldDB" id="A0A803NCS8"/>
<dbReference type="Proteomes" id="UP000596660">
    <property type="component" value="Unplaced"/>
</dbReference>
<feature type="transmembrane region" description="Helical" evidence="1">
    <location>
        <begin position="15"/>
        <end position="33"/>
    </location>
</feature>
<organism evidence="2 3">
    <name type="scientific">Chenopodium quinoa</name>
    <name type="common">Quinoa</name>
    <dbReference type="NCBI Taxonomy" id="63459"/>
    <lineage>
        <taxon>Eukaryota</taxon>
        <taxon>Viridiplantae</taxon>
        <taxon>Streptophyta</taxon>
        <taxon>Embryophyta</taxon>
        <taxon>Tracheophyta</taxon>
        <taxon>Spermatophyta</taxon>
        <taxon>Magnoliopsida</taxon>
        <taxon>eudicotyledons</taxon>
        <taxon>Gunneridae</taxon>
        <taxon>Pentapetalae</taxon>
        <taxon>Caryophyllales</taxon>
        <taxon>Chenopodiaceae</taxon>
        <taxon>Chenopodioideae</taxon>
        <taxon>Atripliceae</taxon>
        <taxon>Chenopodium</taxon>
    </lineage>
</organism>
<evidence type="ECO:0000256" key="1">
    <source>
        <dbReference type="SAM" id="Phobius"/>
    </source>
</evidence>
<dbReference type="Gramene" id="AUR62043791-RA">
    <property type="protein sequence ID" value="AUR62043791-RA:cds"/>
    <property type="gene ID" value="AUR62043791"/>
</dbReference>